<reference evidence="4 5" key="1">
    <citation type="submission" date="2021-10" db="EMBL/GenBank/DDBJ databases">
        <title>Anaerobic single-cell dispensing facilitates the cultivation of human gut bacteria.</title>
        <authorList>
            <person name="Afrizal A."/>
        </authorList>
    </citation>
    <scope>NUCLEOTIDE SEQUENCE [LARGE SCALE GENOMIC DNA]</scope>
    <source>
        <strain evidence="4 5">CLA-AA-H276</strain>
    </source>
</reference>
<accession>A0AAE3A750</accession>
<evidence type="ECO:0000256" key="1">
    <source>
        <dbReference type="SAM" id="MobiDB-lite"/>
    </source>
</evidence>
<sequence length="448" mass="50247">MKNIKFSFGKTGCLLLMLLWCFGMTAFAAPSVEGDTQLKAKKDSMVSAQYTITADDTIDSVKLVLSYDKDVLTYMSGSGGDNFSGNGGNGTVELSSKPGSDSASFEVKFKGNTDADTTVTISSCVIESSGEQIDALTGENVSSEQTATDSEEEDEEDDGNRASFVIDNRTFYVHTPHAIDGFSGTRIDINGISSKALKSDTLDLYVIRLNSDNGTFRDDFVYNPNTGNIVPFIQMQSGNDTVIFIEPETDGYVPTRYTYVDLGWGQKYTVPAYKHYTVDGVDHIQDDSNRYLVYGINQDGEKNWYNFDYDKNSLQLFDDVAYQGEQDYITELETKENGLRDDLEWQAERYNRDMGRRLVVILVMTLLVIVLANVAAFQYFHMKKMVKPEEDENDDYEPAVMKRKSSSLVVGNLEENETDFEEPEDEADEDDENSDDELEIIDLDDDDK</sequence>
<keyword evidence="5" id="KW-1185">Reference proteome</keyword>
<feature type="transmembrane region" description="Helical" evidence="2">
    <location>
        <begin position="358"/>
        <end position="380"/>
    </location>
</feature>
<dbReference type="CDD" id="cd08547">
    <property type="entry name" value="Type_II_cohesin"/>
    <property type="match status" value="1"/>
</dbReference>
<feature type="chain" id="PRO_5042171625" description="Cohesin domain-containing protein" evidence="3">
    <location>
        <begin position="29"/>
        <end position="448"/>
    </location>
</feature>
<proteinExistence type="predicted"/>
<dbReference type="PROSITE" id="PS00018">
    <property type="entry name" value="EF_HAND_1"/>
    <property type="match status" value="1"/>
</dbReference>
<keyword evidence="2" id="KW-0812">Transmembrane</keyword>
<feature type="region of interest" description="Disordered" evidence="1">
    <location>
        <begin position="133"/>
        <end position="161"/>
    </location>
</feature>
<comment type="caution">
    <text evidence="4">The sequence shown here is derived from an EMBL/GenBank/DDBJ whole genome shotgun (WGS) entry which is preliminary data.</text>
</comment>
<organism evidence="4 5">
    <name type="scientific">Hominiventricola filiformis</name>
    <dbReference type="NCBI Taxonomy" id="2885352"/>
    <lineage>
        <taxon>Bacteria</taxon>
        <taxon>Bacillati</taxon>
        <taxon>Bacillota</taxon>
        <taxon>Clostridia</taxon>
        <taxon>Lachnospirales</taxon>
        <taxon>Lachnospiraceae</taxon>
        <taxon>Hominiventricola</taxon>
    </lineage>
</organism>
<evidence type="ECO:0000256" key="3">
    <source>
        <dbReference type="SAM" id="SignalP"/>
    </source>
</evidence>
<gene>
    <name evidence="4" type="ORF">LKD36_00910</name>
</gene>
<feature type="region of interest" description="Disordered" evidence="1">
    <location>
        <begin position="388"/>
        <end position="448"/>
    </location>
</feature>
<feature type="compositionally biased region" description="Acidic residues" evidence="1">
    <location>
        <begin position="414"/>
        <end position="448"/>
    </location>
</feature>
<keyword evidence="2" id="KW-1133">Transmembrane helix</keyword>
<dbReference type="AlphaFoldDB" id="A0AAE3A750"/>
<dbReference type="RefSeq" id="WP_308458298.1">
    <property type="nucleotide sequence ID" value="NZ_JAJEPS010000001.1"/>
</dbReference>
<feature type="compositionally biased region" description="Polar residues" evidence="1">
    <location>
        <begin position="139"/>
        <end position="148"/>
    </location>
</feature>
<keyword evidence="2" id="KW-0472">Membrane</keyword>
<dbReference type="Proteomes" id="UP001198220">
    <property type="component" value="Unassembled WGS sequence"/>
</dbReference>
<evidence type="ECO:0008006" key="6">
    <source>
        <dbReference type="Google" id="ProtNLM"/>
    </source>
</evidence>
<dbReference type="InterPro" id="IPR018247">
    <property type="entry name" value="EF_Hand_1_Ca_BS"/>
</dbReference>
<evidence type="ECO:0000313" key="5">
    <source>
        <dbReference type="Proteomes" id="UP001198220"/>
    </source>
</evidence>
<feature type="compositionally biased region" description="Acidic residues" evidence="1">
    <location>
        <begin position="149"/>
        <end position="158"/>
    </location>
</feature>
<keyword evidence="3" id="KW-0732">Signal</keyword>
<protein>
    <recommendedName>
        <fullName evidence="6">Cohesin domain-containing protein</fullName>
    </recommendedName>
</protein>
<feature type="signal peptide" evidence="3">
    <location>
        <begin position="1"/>
        <end position="28"/>
    </location>
</feature>
<evidence type="ECO:0000313" key="4">
    <source>
        <dbReference type="EMBL" id="MCC2124733.1"/>
    </source>
</evidence>
<evidence type="ECO:0000256" key="2">
    <source>
        <dbReference type="SAM" id="Phobius"/>
    </source>
</evidence>
<name>A0AAE3A750_9FIRM</name>
<dbReference type="EMBL" id="JAJEPS010000001">
    <property type="protein sequence ID" value="MCC2124733.1"/>
    <property type="molecule type" value="Genomic_DNA"/>
</dbReference>